<dbReference type="AlphaFoldDB" id="A0A9Q0XP74"/>
<feature type="compositionally biased region" description="Basic and acidic residues" evidence="1">
    <location>
        <begin position="99"/>
        <end position="108"/>
    </location>
</feature>
<evidence type="ECO:0000313" key="2">
    <source>
        <dbReference type="EMBL" id="KAJ7322468.1"/>
    </source>
</evidence>
<reference evidence="2" key="1">
    <citation type="journal article" date="2023" name="DNA Res.">
        <title>Chromosome-level genome assembly of Phrynocephalus forsythii using third-generation DNA sequencing and Hi-C analysis.</title>
        <authorList>
            <person name="Qi Y."/>
            <person name="Zhao W."/>
            <person name="Zhao Y."/>
            <person name="Niu C."/>
            <person name="Cao S."/>
            <person name="Zhang Y."/>
        </authorList>
    </citation>
    <scope>NUCLEOTIDE SEQUENCE</scope>
    <source>
        <tissue evidence="2">Muscle</tissue>
    </source>
</reference>
<comment type="caution">
    <text evidence="2">The sequence shown here is derived from an EMBL/GenBank/DDBJ whole genome shotgun (WGS) entry which is preliminary data.</text>
</comment>
<evidence type="ECO:0000256" key="1">
    <source>
        <dbReference type="SAM" id="MobiDB-lite"/>
    </source>
</evidence>
<organism evidence="2 3">
    <name type="scientific">Phrynocephalus forsythii</name>
    <dbReference type="NCBI Taxonomy" id="171643"/>
    <lineage>
        <taxon>Eukaryota</taxon>
        <taxon>Metazoa</taxon>
        <taxon>Chordata</taxon>
        <taxon>Craniata</taxon>
        <taxon>Vertebrata</taxon>
        <taxon>Euteleostomi</taxon>
        <taxon>Lepidosauria</taxon>
        <taxon>Squamata</taxon>
        <taxon>Bifurcata</taxon>
        <taxon>Unidentata</taxon>
        <taxon>Episquamata</taxon>
        <taxon>Toxicofera</taxon>
        <taxon>Iguania</taxon>
        <taxon>Acrodonta</taxon>
        <taxon>Agamidae</taxon>
        <taxon>Agaminae</taxon>
        <taxon>Phrynocephalus</taxon>
    </lineage>
</organism>
<evidence type="ECO:0000313" key="3">
    <source>
        <dbReference type="Proteomes" id="UP001142489"/>
    </source>
</evidence>
<keyword evidence="3" id="KW-1185">Reference proteome</keyword>
<gene>
    <name evidence="2" type="ORF">JRQ81_018755</name>
</gene>
<name>A0A9Q0XP74_9SAUR</name>
<accession>A0A9Q0XP74</accession>
<dbReference type="Proteomes" id="UP001142489">
    <property type="component" value="Unassembled WGS sequence"/>
</dbReference>
<feature type="compositionally biased region" description="Polar residues" evidence="1">
    <location>
        <begin position="33"/>
        <end position="45"/>
    </location>
</feature>
<dbReference type="OrthoDB" id="343114at2759"/>
<dbReference type="EMBL" id="JAPFRF010000009">
    <property type="protein sequence ID" value="KAJ7322468.1"/>
    <property type="molecule type" value="Genomic_DNA"/>
</dbReference>
<sequence>MPEDSTLPGSDLKDTFYSWYSNQDFFPEDTDLSQDNMHLMPTTNDNTREKEVIQSGSFRENSEEQESESSLEPPFMDLSSSEDTSEGEEKMLPTSSTEEDSKKDHESSETSEDSETDSCTFHALAAKYISKHLVKAALKAGSRDNITVLVALLNGCDKIPMYV</sequence>
<dbReference type="Gene3D" id="3.60.40.10">
    <property type="entry name" value="PPM-type phosphatase domain"/>
    <property type="match status" value="1"/>
</dbReference>
<proteinExistence type="predicted"/>
<feature type="region of interest" description="Disordered" evidence="1">
    <location>
        <begin position="23"/>
        <end position="118"/>
    </location>
</feature>
<protein>
    <submittedName>
        <fullName evidence="2">Uncharacterized protein</fullName>
    </submittedName>
</protein>
<dbReference type="SUPFAM" id="SSF81606">
    <property type="entry name" value="PP2C-like"/>
    <property type="match status" value="1"/>
</dbReference>
<dbReference type="InterPro" id="IPR036457">
    <property type="entry name" value="PPM-type-like_dom_sf"/>
</dbReference>